<dbReference type="AlphaFoldDB" id="A0A1Y2H288"/>
<evidence type="ECO:0000313" key="2">
    <source>
        <dbReference type="EMBL" id="ORZ27172.1"/>
    </source>
</evidence>
<gene>
    <name evidence="2" type="ORF">BCR44DRAFT_392535</name>
</gene>
<protein>
    <submittedName>
        <fullName evidence="2">Uncharacterized protein</fullName>
    </submittedName>
</protein>
<accession>A0A1Y2H288</accession>
<organism evidence="2 3">
    <name type="scientific">Catenaria anguillulae PL171</name>
    <dbReference type="NCBI Taxonomy" id="765915"/>
    <lineage>
        <taxon>Eukaryota</taxon>
        <taxon>Fungi</taxon>
        <taxon>Fungi incertae sedis</taxon>
        <taxon>Blastocladiomycota</taxon>
        <taxon>Blastocladiomycetes</taxon>
        <taxon>Blastocladiales</taxon>
        <taxon>Catenariaceae</taxon>
        <taxon>Catenaria</taxon>
    </lineage>
</organism>
<keyword evidence="3" id="KW-1185">Reference proteome</keyword>
<proteinExistence type="predicted"/>
<feature type="compositionally biased region" description="Low complexity" evidence="1">
    <location>
        <begin position="16"/>
        <end position="32"/>
    </location>
</feature>
<sequence length="242" mass="27831">MYTRHLTQYHHTRSHVTSCRSPTSRSRTPVPSVARMQTNRNRKFSHEQRLWIDDYFMKHSATYLHEAKKAFVEHWRKCHCRVKSLVHFAKRVQDDLEETGALRPPSAFLQLTQVHLGFAGTRSFAQASDRIGLLSRSRGTCVCPHAHRYHSINARAGRNRQYLAARAQSCRVPLACLAIWWCIHGSRNFCPSDFWPHPPCCACAHDARSSLGTSKHWAHQHHNSGHPLCCAVRAKQAQVQRL</sequence>
<name>A0A1Y2H288_9FUNG</name>
<dbReference type="Proteomes" id="UP000193411">
    <property type="component" value="Unassembled WGS sequence"/>
</dbReference>
<comment type="caution">
    <text evidence="2">The sequence shown here is derived from an EMBL/GenBank/DDBJ whole genome shotgun (WGS) entry which is preliminary data.</text>
</comment>
<feature type="region of interest" description="Disordered" evidence="1">
    <location>
        <begin position="9"/>
        <end position="32"/>
    </location>
</feature>
<evidence type="ECO:0000313" key="3">
    <source>
        <dbReference type="Proteomes" id="UP000193411"/>
    </source>
</evidence>
<reference evidence="2 3" key="1">
    <citation type="submission" date="2016-07" db="EMBL/GenBank/DDBJ databases">
        <title>Pervasive Adenine N6-methylation of Active Genes in Fungi.</title>
        <authorList>
            <consortium name="DOE Joint Genome Institute"/>
            <person name="Mondo S.J."/>
            <person name="Dannebaum R.O."/>
            <person name="Kuo R.C."/>
            <person name="Labutti K."/>
            <person name="Haridas S."/>
            <person name="Kuo A."/>
            <person name="Salamov A."/>
            <person name="Ahrendt S.R."/>
            <person name="Lipzen A."/>
            <person name="Sullivan W."/>
            <person name="Andreopoulos W.B."/>
            <person name="Clum A."/>
            <person name="Lindquist E."/>
            <person name="Daum C."/>
            <person name="Ramamoorthy G.K."/>
            <person name="Gryganskyi A."/>
            <person name="Culley D."/>
            <person name="Magnuson J.K."/>
            <person name="James T.Y."/>
            <person name="O'Malley M.A."/>
            <person name="Stajich J.E."/>
            <person name="Spatafora J.W."/>
            <person name="Visel A."/>
            <person name="Grigoriev I.V."/>
        </authorList>
    </citation>
    <scope>NUCLEOTIDE SEQUENCE [LARGE SCALE GENOMIC DNA]</scope>
    <source>
        <strain evidence="2 3">PL171</strain>
    </source>
</reference>
<dbReference type="EMBL" id="MCFL01000381">
    <property type="protein sequence ID" value="ORZ27172.1"/>
    <property type="molecule type" value="Genomic_DNA"/>
</dbReference>
<evidence type="ECO:0000256" key="1">
    <source>
        <dbReference type="SAM" id="MobiDB-lite"/>
    </source>
</evidence>